<accession>A0A0P0V358</accession>
<feature type="non-terminal residue" evidence="1">
    <location>
        <position position="1"/>
    </location>
</feature>
<dbReference type="Proteomes" id="UP000059680">
    <property type="component" value="Chromosome 1"/>
</dbReference>
<dbReference type="EMBL" id="AP014957">
    <property type="protein sequence ID" value="BAS72387.1"/>
    <property type="molecule type" value="Genomic_DNA"/>
</dbReference>
<dbReference type="InParanoid" id="A0A0P0V358"/>
<sequence>CLVLTIPLFQATQTSDRGRGAGPHELLNIDDQHVSISIQDVGRGDFVLLFSIDWSLVDVSNFIYSVSTT</sequence>
<organism evidence="1 2">
    <name type="scientific">Oryza sativa subsp. japonica</name>
    <name type="common">Rice</name>
    <dbReference type="NCBI Taxonomy" id="39947"/>
    <lineage>
        <taxon>Eukaryota</taxon>
        <taxon>Viridiplantae</taxon>
        <taxon>Streptophyta</taxon>
        <taxon>Embryophyta</taxon>
        <taxon>Tracheophyta</taxon>
        <taxon>Spermatophyta</taxon>
        <taxon>Magnoliopsida</taxon>
        <taxon>Liliopsida</taxon>
        <taxon>Poales</taxon>
        <taxon>Poaceae</taxon>
        <taxon>BOP clade</taxon>
        <taxon>Oryzoideae</taxon>
        <taxon>Oryzeae</taxon>
        <taxon>Oryzinae</taxon>
        <taxon>Oryza</taxon>
        <taxon>Oryza sativa</taxon>
    </lineage>
</organism>
<gene>
    <name evidence="1" type="ordered locus">Os01g0511800</name>
    <name evidence="1" type="ORF">OSNPB_010511800</name>
</gene>
<dbReference type="PaxDb" id="39947-A0A0P0V358"/>
<proteinExistence type="predicted"/>
<reference evidence="1 2" key="3">
    <citation type="journal article" date="2013" name="Rice">
        <title>Improvement of the Oryza sativa Nipponbare reference genome using next generation sequence and optical map data.</title>
        <authorList>
            <person name="Kawahara Y."/>
            <person name="de la Bastide M."/>
            <person name="Hamilton J.P."/>
            <person name="Kanamori H."/>
            <person name="McCombie W.R."/>
            <person name="Ouyang S."/>
            <person name="Schwartz D.C."/>
            <person name="Tanaka T."/>
            <person name="Wu J."/>
            <person name="Zhou S."/>
            <person name="Childs K.L."/>
            <person name="Davidson R.M."/>
            <person name="Lin H."/>
            <person name="Quesada-Ocampo L."/>
            <person name="Vaillancourt B."/>
            <person name="Sakai H."/>
            <person name="Lee S.S."/>
            <person name="Kim J."/>
            <person name="Numa H."/>
            <person name="Itoh T."/>
            <person name="Buell C.R."/>
            <person name="Matsumoto T."/>
        </authorList>
    </citation>
    <scope>NUCLEOTIDE SEQUENCE [LARGE SCALE GENOMIC DNA]</scope>
    <source>
        <strain evidence="2">cv. Nipponbare</strain>
    </source>
</reference>
<reference evidence="1 2" key="2">
    <citation type="journal article" date="2013" name="Plant Cell Physiol.">
        <title>Rice Annotation Project Database (RAP-DB): an integrative and interactive database for rice genomics.</title>
        <authorList>
            <person name="Sakai H."/>
            <person name="Lee S.S."/>
            <person name="Tanaka T."/>
            <person name="Numa H."/>
            <person name="Kim J."/>
            <person name="Kawahara Y."/>
            <person name="Wakimoto H."/>
            <person name="Yang C.C."/>
            <person name="Iwamoto M."/>
            <person name="Abe T."/>
            <person name="Yamada Y."/>
            <person name="Muto A."/>
            <person name="Inokuchi H."/>
            <person name="Ikemura T."/>
            <person name="Matsumoto T."/>
            <person name="Sasaki T."/>
            <person name="Itoh T."/>
        </authorList>
    </citation>
    <scope>NUCLEOTIDE SEQUENCE [LARGE SCALE GENOMIC DNA]</scope>
    <source>
        <strain evidence="2">cv. Nipponbare</strain>
    </source>
</reference>
<evidence type="ECO:0000313" key="1">
    <source>
        <dbReference type="EMBL" id="BAS72387.1"/>
    </source>
</evidence>
<reference evidence="2" key="1">
    <citation type="journal article" date="2005" name="Nature">
        <title>The map-based sequence of the rice genome.</title>
        <authorList>
            <consortium name="International rice genome sequencing project (IRGSP)"/>
            <person name="Matsumoto T."/>
            <person name="Wu J."/>
            <person name="Kanamori H."/>
            <person name="Katayose Y."/>
            <person name="Fujisawa M."/>
            <person name="Namiki N."/>
            <person name="Mizuno H."/>
            <person name="Yamamoto K."/>
            <person name="Antonio B.A."/>
            <person name="Baba T."/>
            <person name="Sakata K."/>
            <person name="Nagamura Y."/>
            <person name="Aoki H."/>
            <person name="Arikawa K."/>
            <person name="Arita K."/>
            <person name="Bito T."/>
            <person name="Chiden Y."/>
            <person name="Fujitsuka N."/>
            <person name="Fukunaka R."/>
            <person name="Hamada M."/>
            <person name="Harada C."/>
            <person name="Hayashi A."/>
            <person name="Hijishita S."/>
            <person name="Honda M."/>
            <person name="Hosokawa S."/>
            <person name="Ichikawa Y."/>
            <person name="Idonuma A."/>
            <person name="Iijima M."/>
            <person name="Ikeda M."/>
            <person name="Ikeno M."/>
            <person name="Ito K."/>
            <person name="Ito S."/>
            <person name="Ito T."/>
            <person name="Ito Y."/>
            <person name="Ito Y."/>
            <person name="Iwabuchi A."/>
            <person name="Kamiya K."/>
            <person name="Karasawa W."/>
            <person name="Kurita K."/>
            <person name="Katagiri S."/>
            <person name="Kikuta A."/>
            <person name="Kobayashi H."/>
            <person name="Kobayashi N."/>
            <person name="Machita K."/>
            <person name="Maehara T."/>
            <person name="Masukawa M."/>
            <person name="Mizubayashi T."/>
            <person name="Mukai Y."/>
            <person name="Nagasaki H."/>
            <person name="Nagata Y."/>
            <person name="Naito S."/>
            <person name="Nakashima M."/>
            <person name="Nakama Y."/>
            <person name="Nakamichi Y."/>
            <person name="Nakamura M."/>
            <person name="Meguro A."/>
            <person name="Negishi M."/>
            <person name="Ohta I."/>
            <person name="Ohta T."/>
            <person name="Okamoto M."/>
            <person name="Ono N."/>
            <person name="Saji S."/>
            <person name="Sakaguchi M."/>
            <person name="Sakai K."/>
            <person name="Shibata M."/>
            <person name="Shimokawa T."/>
            <person name="Song J."/>
            <person name="Takazaki Y."/>
            <person name="Terasawa K."/>
            <person name="Tsugane M."/>
            <person name="Tsuji K."/>
            <person name="Ueda S."/>
            <person name="Waki K."/>
            <person name="Yamagata H."/>
            <person name="Yamamoto M."/>
            <person name="Yamamoto S."/>
            <person name="Yamane H."/>
            <person name="Yoshiki S."/>
            <person name="Yoshihara R."/>
            <person name="Yukawa K."/>
            <person name="Zhong H."/>
            <person name="Yano M."/>
            <person name="Yuan Q."/>
            <person name="Ouyang S."/>
            <person name="Liu J."/>
            <person name="Jones K.M."/>
            <person name="Gansberger K."/>
            <person name="Moffat K."/>
            <person name="Hill J."/>
            <person name="Bera J."/>
            <person name="Fadrosh D."/>
            <person name="Jin S."/>
            <person name="Johri S."/>
            <person name="Kim M."/>
            <person name="Overton L."/>
            <person name="Reardon M."/>
            <person name="Tsitrin T."/>
            <person name="Vuong H."/>
            <person name="Weaver B."/>
            <person name="Ciecko A."/>
            <person name="Tallon L."/>
            <person name="Jackson J."/>
            <person name="Pai G."/>
            <person name="Aken S.V."/>
            <person name="Utterback T."/>
            <person name="Reidmuller S."/>
            <person name="Feldblyum T."/>
            <person name="Hsiao J."/>
            <person name="Zismann V."/>
            <person name="Iobst S."/>
            <person name="de Vazeille A.R."/>
            <person name="Buell C.R."/>
            <person name="Ying K."/>
            <person name="Li Y."/>
            <person name="Lu T."/>
            <person name="Huang Y."/>
            <person name="Zhao Q."/>
            <person name="Feng Q."/>
            <person name="Zhang L."/>
            <person name="Zhu J."/>
            <person name="Weng Q."/>
            <person name="Mu J."/>
            <person name="Lu Y."/>
            <person name="Fan D."/>
            <person name="Liu Y."/>
            <person name="Guan J."/>
            <person name="Zhang Y."/>
            <person name="Yu S."/>
            <person name="Liu X."/>
            <person name="Zhang Y."/>
            <person name="Hong G."/>
            <person name="Han B."/>
            <person name="Choisne N."/>
            <person name="Demange N."/>
            <person name="Orjeda G."/>
            <person name="Samain S."/>
            <person name="Cattolico L."/>
            <person name="Pelletier E."/>
            <person name="Couloux A."/>
            <person name="Segurens B."/>
            <person name="Wincker P."/>
            <person name="D'Hont A."/>
            <person name="Scarpelli C."/>
            <person name="Weissenbach J."/>
            <person name="Salanoubat M."/>
            <person name="Quetier F."/>
            <person name="Yu Y."/>
            <person name="Kim H.R."/>
            <person name="Rambo T."/>
            <person name="Currie J."/>
            <person name="Collura K."/>
            <person name="Luo M."/>
            <person name="Yang T."/>
            <person name="Ammiraju J.S.S."/>
            <person name="Engler F."/>
            <person name="Soderlund C."/>
            <person name="Wing R.A."/>
            <person name="Palmer L.E."/>
            <person name="de la Bastide M."/>
            <person name="Spiegel L."/>
            <person name="Nascimento L."/>
            <person name="Zutavern T."/>
            <person name="O'Shaughnessy A."/>
            <person name="Dike S."/>
            <person name="Dedhia N."/>
            <person name="Preston R."/>
            <person name="Balija V."/>
            <person name="McCombie W.R."/>
            <person name="Chow T."/>
            <person name="Chen H."/>
            <person name="Chung M."/>
            <person name="Chen C."/>
            <person name="Shaw J."/>
            <person name="Wu H."/>
            <person name="Hsiao K."/>
            <person name="Chao Y."/>
            <person name="Chu M."/>
            <person name="Cheng C."/>
            <person name="Hour A."/>
            <person name="Lee P."/>
            <person name="Lin S."/>
            <person name="Lin Y."/>
            <person name="Liou J."/>
            <person name="Liu S."/>
            <person name="Hsing Y."/>
            <person name="Raghuvanshi S."/>
            <person name="Mohanty A."/>
            <person name="Bharti A.K."/>
            <person name="Gaur A."/>
            <person name="Gupta V."/>
            <person name="Kumar D."/>
            <person name="Ravi V."/>
            <person name="Vij S."/>
            <person name="Kapur A."/>
            <person name="Khurana P."/>
            <person name="Khurana P."/>
            <person name="Khurana J.P."/>
            <person name="Tyagi A.K."/>
            <person name="Gaikwad K."/>
            <person name="Singh A."/>
            <person name="Dalal V."/>
            <person name="Srivastava S."/>
            <person name="Dixit A."/>
            <person name="Pal A.K."/>
            <person name="Ghazi I.A."/>
            <person name="Yadav M."/>
            <person name="Pandit A."/>
            <person name="Bhargava A."/>
            <person name="Sureshbabu K."/>
            <person name="Batra K."/>
            <person name="Sharma T.R."/>
            <person name="Mohapatra T."/>
            <person name="Singh N.K."/>
            <person name="Messing J."/>
            <person name="Nelson A.B."/>
            <person name="Fuks G."/>
            <person name="Kavchok S."/>
            <person name="Keizer G."/>
            <person name="Linton E."/>
            <person name="Llaca V."/>
            <person name="Song R."/>
            <person name="Tanyolac B."/>
            <person name="Young S."/>
            <person name="Ho-Il K."/>
            <person name="Hahn J.H."/>
            <person name="Sangsakoo G."/>
            <person name="Vanavichit A."/>
            <person name="de Mattos Luiz.A.T."/>
            <person name="Zimmer P.D."/>
            <person name="Malone G."/>
            <person name="Dellagostin O."/>
            <person name="de Oliveira A.C."/>
            <person name="Bevan M."/>
            <person name="Bancroft I."/>
            <person name="Minx P."/>
            <person name="Cordum H."/>
            <person name="Wilson R."/>
            <person name="Cheng Z."/>
            <person name="Jin W."/>
            <person name="Jiang J."/>
            <person name="Leong S.A."/>
            <person name="Iwama H."/>
            <person name="Gojobori T."/>
            <person name="Itoh T."/>
            <person name="Niimura Y."/>
            <person name="Fujii Y."/>
            <person name="Habara T."/>
            <person name="Sakai H."/>
            <person name="Sato Y."/>
            <person name="Wilson G."/>
            <person name="Kumar K."/>
            <person name="McCouch S."/>
            <person name="Juretic N."/>
            <person name="Hoen D."/>
            <person name="Wright S."/>
            <person name="Bruskiewich R."/>
            <person name="Bureau T."/>
            <person name="Miyao A."/>
            <person name="Hirochika H."/>
            <person name="Nishikawa T."/>
            <person name="Kadowaki K."/>
            <person name="Sugiura M."/>
            <person name="Burr B."/>
            <person name="Sasaki T."/>
        </authorList>
    </citation>
    <scope>NUCLEOTIDE SEQUENCE [LARGE SCALE GENOMIC DNA]</scope>
    <source>
        <strain evidence="2">cv. Nipponbare</strain>
    </source>
</reference>
<dbReference type="Gramene" id="Os01t0511800-01">
    <property type="protein sequence ID" value="Os01t0511800-01"/>
    <property type="gene ID" value="Os01g0511800"/>
</dbReference>
<keyword evidence="2" id="KW-1185">Reference proteome</keyword>
<protein>
    <submittedName>
        <fullName evidence="1">Os01g0511800 protein</fullName>
    </submittedName>
</protein>
<dbReference type="AlphaFoldDB" id="A0A0P0V358"/>
<name>A0A0P0V358_ORYSJ</name>
<evidence type="ECO:0000313" key="2">
    <source>
        <dbReference type="Proteomes" id="UP000059680"/>
    </source>
</evidence>